<dbReference type="PANTHER" id="PTHR30600">
    <property type="entry name" value="CYTOCHROME C PEROXIDASE-RELATED"/>
    <property type="match status" value="1"/>
</dbReference>
<dbReference type="Pfam" id="PF03150">
    <property type="entry name" value="CCP_MauG"/>
    <property type="match status" value="1"/>
</dbReference>
<evidence type="ECO:0000256" key="3">
    <source>
        <dbReference type="ARBA" id="ARBA00022723"/>
    </source>
</evidence>
<evidence type="ECO:0000256" key="8">
    <source>
        <dbReference type="SAM" id="SignalP"/>
    </source>
</evidence>
<dbReference type="InterPro" id="IPR009056">
    <property type="entry name" value="Cyt_c-like_dom"/>
</dbReference>
<dbReference type="InterPro" id="IPR004852">
    <property type="entry name" value="Di-haem_cyt_c_peroxidsae"/>
</dbReference>
<dbReference type="GO" id="GO:0030313">
    <property type="term" value="C:cell envelope"/>
    <property type="evidence" value="ECO:0007669"/>
    <property type="project" value="UniProtKB-SubCell"/>
</dbReference>
<evidence type="ECO:0000256" key="4">
    <source>
        <dbReference type="ARBA" id="ARBA00022729"/>
    </source>
</evidence>
<dbReference type="GO" id="GO:0020037">
    <property type="term" value="F:heme binding"/>
    <property type="evidence" value="ECO:0007669"/>
    <property type="project" value="InterPro"/>
</dbReference>
<dbReference type="InterPro" id="IPR051395">
    <property type="entry name" value="Cytochrome_c_Peroxidase/MauG"/>
</dbReference>
<reference evidence="10" key="1">
    <citation type="submission" date="2022-06" db="EMBL/GenBank/DDBJ databases">
        <title>Solitalea sp. MAHUQ-68 isolated from rhizospheric soil.</title>
        <authorList>
            <person name="Huq M.A."/>
        </authorList>
    </citation>
    <scope>NUCLEOTIDE SEQUENCE</scope>
    <source>
        <strain evidence="10">MAHUQ-68</strain>
    </source>
</reference>
<dbReference type="AlphaFoldDB" id="A0A9X2F268"/>
<dbReference type="GO" id="GO:0009055">
    <property type="term" value="F:electron transfer activity"/>
    <property type="evidence" value="ECO:0007669"/>
    <property type="project" value="InterPro"/>
</dbReference>
<dbReference type="PROSITE" id="PS51257">
    <property type="entry name" value="PROKAR_LIPOPROTEIN"/>
    <property type="match status" value="1"/>
</dbReference>
<dbReference type="RefSeq" id="WP_252587343.1">
    <property type="nucleotide sequence ID" value="NZ_JAMWYS010000028.1"/>
</dbReference>
<dbReference type="Gene3D" id="1.10.760.10">
    <property type="entry name" value="Cytochrome c-like domain"/>
    <property type="match status" value="2"/>
</dbReference>
<evidence type="ECO:0000256" key="7">
    <source>
        <dbReference type="PROSITE-ProRule" id="PRU00433"/>
    </source>
</evidence>
<organism evidence="10 11">
    <name type="scientific">Solitalea agri</name>
    <dbReference type="NCBI Taxonomy" id="2953739"/>
    <lineage>
        <taxon>Bacteria</taxon>
        <taxon>Pseudomonadati</taxon>
        <taxon>Bacteroidota</taxon>
        <taxon>Sphingobacteriia</taxon>
        <taxon>Sphingobacteriales</taxon>
        <taxon>Sphingobacteriaceae</taxon>
        <taxon>Solitalea</taxon>
    </lineage>
</organism>
<dbReference type="InterPro" id="IPR038352">
    <property type="entry name" value="Imelysin_sf"/>
</dbReference>
<feature type="signal peptide" evidence="8">
    <location>
        <begin position="1"/>
        <end position="22"/>
    </location>
</feature>
<dbReference type="GO" id="GO:0004130">
    <property type="term" value="F:cytochrome-c peroxidase activity"/>
    <property type="evidence" value="ECO:0007669"/>
    <property type="project" value="TreeGrafter"/>
</dbReference>
<keyword evidence="5" id="KW-0560">Oxidoreductase</keyword>
<dbReference type="EMBL" id="JAMWYS010000028">
    <property type="protein sequence ID" value="MCO4292851.1"/>
    <property type="molecule type" value="Genomic_DNA"/>
</dbReference>
<evidence type="ECO:0000259" key="9">
    <source>
        <dbReference type="PROSITE" id="PS51007"/>
    </source>
</evidence>
<evidence type="ECO:0000256" key="5">
    <source>
        <dbReference type="ARBA" id="ARBA00023002"/>
    </source>
</evidence>
<dbReference type="Proteomes" id="UP001155182">
    <property type="component" value="Unassembled WGS sequence"/>
</dbReference>
<sequence>MQKKIIVIVIALSLVASFQACLKKSNNAETVRASLLIGIDDLKQSILKLEGDIRKNATQKQVQHDFLEARFQYKKIEFLVEYFCPYTADFINGAPLDEIEVADKRVIAPEGFQVIEPFIFPSLDTTNKQELLGQVHSLAITMNRLTDQANTIPVTDQHVFDAMRLEVYRIISMGISGFDTPSAQNSMNEAAAAILSMQQTLRLYNQDSEWGTAAVQYLQKHSDFNSFNRLQFITDFANPLSTELHNVQLSLGIQPFKELRAVKTTVVTLFDEDAFDENFFTPNYDSHTSTQKVALGKMLFFDPILSGNHNRACVSCHQPEKAFTDGLEKSVAFDEASVVERNAPTLLNSGFQKAQFYDSRVSNLEDQAAAVINNKNELHGSFEKAVTRLKGSVEYVQLFKKAFPAENESISSSSIKNAIAAYVRSLKSMNSRFDQYVRGDKSKMNKDEIVGFNIFMGKGKCGTCHFAPLFNGTVPPNYDRSESEVIGVPQSNAAKSKLDGDRGKFNLYQFEQYRYSFKTPTVRNIALTAPYMHNGAFKTLEEVIDFYNKGGAAGIGADLPYLTLPFDKLNLTENEKKQLVAFMKTLTDTSVSSSMPKQLPKLAELTASRKATY</sequence>
<protein>
    <recommendedName>
        <fullName evidence="9">Cytochrome c domain-containing protein</fullName>
    </recommendedName>
</protein>
<dbReference type="PROSITE" id="PS51007">
    <property type="entry name" value="CYTC"/>
    <property type="match status" value="2"/>
</dbReference>
<feature type="chain" id="PRO_5040988111" description="Cytochrome c domain-containing protein" evidence="8">
    <location>
        <begin position="23"/>
        <end position="613"/>
    </location>
</feature>
<keyword evidence="6 7" id="KW-0408">Iron</keyword>
<comment type="caution">
    <text evidence="10">The sequence shown here is derived from an EMBL/GenBank/DDBJ whole genome shotgun (WGS) entry which is preliminary data.</text>
</comment>
<comment type="subcellular location">
    <subcellularLocation>
        <location evidence="1">Cell envelope</location>
    </subcellularLocation>
</comment>
<keyword evidence="4 8" id="KW-0732">Signal</keyword>
<dbReference type="SUPFAM" id="SSF46626">
    <property type="entry name" value="Cytochrome c"/>
    <property type="match status" value="2"/>
</dbReference>
<evidence type="ECO:0000313" key="11">
    <source>
        <dbReference type="Proteomes" id="UP001155182"/>
    </source>
</evidence>
<evidence type="ECO:0000256" key="2">
    <source>
        <dbReference type="ARBA" id="ARBA00022617"/>
    </source>
</evidence>
<gene>
    <name evidence="10" type="ORF">NF867_08265</name>
</gene>
<dbReference type="GO" id="GO:0046872">
    <property type="term" value="F:metal ion binding"/>
    <property type="evidence" value="ECO:0007669"/>
    <property type="project" value="UniProtKB-KW"/>
</dbReference>
<evidence type="ECO:0000313" key="10">
    <source>
        <dbReference type="EMBL" id="MCO4292851.1"/>
    </source>
</evidence>
<keyword evidence="3 7" id="KW-0479">Metal-binding</keyword>
<keyword evidence="11" id="KW-1185">Reference proteome</keyword>
<feature type="domain" description="Cytochrome c" evidence="9">
    <location>
        <begin position="291"/>
        <end position="427"/>
    </location>
</feature>
<accession>A0A9X2F268</accession>
<feature type="domain" description="Cytochrome c" evidence="9">
    <location>
        <begin position="446"/>
        <end position="587"/>
    </location>
</feature>
<name>A0A9X2F268_9SPHI</name>
<dbReference type="PANTHER" id="PTHR30600:SF10">
    <property type="entry name" value="BLL6722 PROTEIN"/>
    <property type="match status" value="1"/>
</dbReference>
<evidence type="ECO:0000256" key="6">
    <source>
        <dbReference type="ARBA" id="ARBA00023004"/>
    </source>
</evidence>
<evidence type="ECO:0000256" key="1">
    <source>
        <dbReference type="ARBA" id="ARBA00004196"/>
    </source>
</evidence>
<dbReference type="Gene3D" id="1.20.1420.20">
    <property type="entry name" value="M75 peptidase, HXXE motif"/>
    <property type="match status" value="1"/>
</dbReference>
<proteinExistence type="predicted"/>
<keyword evidence="2 7" id="KW-0349">Heme</keyword>
<dbReference type="InterPro" id="IPR036909">
    <property type="entry name" value="Cyt_c-like_dom_sf"/>
</dbReference>